<dbReference type="InterPro" id="IPR014737">
    <property type="entry name" value="Transposase_Tn5-like_C"/>
</dbReference>
<dbReference type="Gene3D" id="3.90.350.10">
    <property type="entry name" value="Transposase Inhibitor Protein From Tn5, Chain A, domain 1"/>
    <property type="match status" value="1"/>
</dbReference>
<dbReference type="InterPro" id="IPR014735">
    <property type="entry name" value="Transposase_Tn5-like_N"/>
</dbReference>
<dbReference type="Gene3D" id="1.10.740.10">
    <property type="entry name" value="Transferase Inhibitor Protein From Tn5, Chain"/>
    <property type="match status" value="1"/>
</dbReference>
<evidence type="ECO:0000259" key="2">
    <source>
        <dbReference type="Pfam" id="PF14706"/>
    </source>
</evidence>
<dbReference type="EMBL" id="JACXAF010000029">
    <property type="protein sequence ID" value="MBD1391159.1"/>
    <property type="molecule type" value="Genomic_DNA"/>
</dbReference>
<dbReference type="RefSeq" id="WP_191146218.1">
    <property type="nucleotide sequence ID" value="NZ_JACXAF010000029.1"/>
</dbReference>
<dbReference type="InterPro" id="IPR054836">
    <property type="entry name" value="Tn5_transposase"/>
</dbReference>
<feature type="domain" description="Transposase IS4-like" evidence="1">
    <location>
        <begin position="65"/>
        <end position="356"/>
    </location>
</feature>
<dbReference type="InterPro" id="IPR002559">
    <property type="entry name" value="Transposase_11"/>
</dbReference>
<dbReference type="Pfam" id="PF14706">
    <property type="entry name" value="Tnp_DNA_bind"/>
    <property type="match status" value="1"/>
</dbReference>
<dbReference type="InterPro" id="IPR038215">
    <property type="entry name" value="TN5-like_N_sf"/>
</dbReference>
<dbReference type="Gene3D" id="1.10.246.40">
    <property type="entry name" value="Tn5 transposase, domain 1"/>
    <property type="match status" value="1"/>
</dbReference>
<dbReference type="AlphaFoldDB" id="A0A8J6QV32"/>
<dbReference type="InterPro" id="IPR012337">
    <property type="entry name" value="RNaseH-like_sf"/>
</dbReference>
<accession>A0A8J6QV32</accession>
<gene>
    <name evidence="3" type="ORF">IC617_17150</name>
</gene>
<evidence type="ECO:0000313" key="4">
    <source>
        <dbReference type="Proteomes" id="UP000638014"/>
    </source>
</evidence>
<evidence type="ECO:0000313" key="3">
    <source>
        <dbReference type="EMBL" id="MBD1391159.1"/>
    </source>
</evidence>
<dbReference type="NCBIfam" id="NF033590">
    <property type="entry name" value="transpos_IS4_3"/>
    <property type="match status" value="1"/>
</dbReference>
<dbReference type="InterPro" id="IPR047768">
    <property type="entry name" value="Tn5p-like"/>
</dbReference>
<reference evidence="3" key="1">
    <citation type="submission" date="2020-09" db="EMBL/GenBank/DDBJ databases">
        <title>A novel bacterium of genus Neiella, isolated from South China Sea.</title>
        <authorList>
            <person name="Huang H."/>
            <person name="Mo K."/>
            <person name="Hu Y."/>
        </authorList>
    </citation>
    <scope>NUCLEOTIDE SEQUENCE</scope>
    <source>
        <strain evidence="3">HB171785</strain>
    </source>
</reference>
<protein>
    <submittedName>
        <fullName evidence="3">IS4 family transposase</fullName>
    </submittedName>
</protein>
<dbReference type="GO" id="GO:0006313">
    <property type="term" value="P:DNA transposition"/>
    <property type="evidence" value="ECO:0007669"/>
    <property type="project" value="InterPro"/>
</dbReference>
<name>A0A8J6QV32_9GAMM</name>
<organism evidence="3 4">
    <name type="scientific">Neiella litorisoli</name>
    <dbReference type="NCBI Taxonomy" id="2771431"/>
    <lineage>
        <taxon>Bacteria</taxon>
        <taxon>Pseudomonadati</taxon>
        <taxon>Pseudomonadota</taxon>
        <taxon>Gammaproteobacteria</taxon>
        <taxon>Alteromonadales</taxon>
        <taxon>Echinimonadaceae</taxon>
        <taxon>Neiella</taxon>
    </lineage>
</organism>
<dbReference type="Pfam" id="PF01609">
    <property type="entry name" value="DDE_Tnp_1"/>
    <property type="match status" value="1"/>
</dbReference>
<proteinExistence type="predicted"/>
<dbReference type="PANTHER" id="PTHR37319">
    <property type="entry name" value="TRANSPOSASE"/>
    <property type="match status" value="1"/>
</dbReference>
<dbReference type="GO" id="GO:0003677">
    <property type="term" value="F:DNA binding"/>
    <property type="evidence" value="ECO:0007669"/>
    <property type="project" value="InterPro"/>
</dbReference>
<dbReference type="GO" id="GO:0004803">
    <property type="term" value="F:transposase activity"/>
    <property type="evidence" value="ECO:0007669"/>
    <property type="project" value="InterPro"/>
</dbReference>
<sequence length="455" mass="51820">MVNSHLKWASEQFGAADLGDPRRTARLVKLASALANEPGKPLVNVTQSPAEMEGAYRFIRNEHIDANAIADAGFQATVEQAKSHNLLLALEDTTSLVYRHRSIRDDLGHVNQGNRHRGLFAHSVLLFAPDEKRIVGLIEQSRWTRDIATRGKRRLHAQTPYQDKEGYKWESASRAMATRLQEQMAKVISVCDREADIYEYLSYKLAQRQRFVVRSMQSRHIEEGADKLYAFASELQSAGVKQVHIAQKGGRKARTATLDISFAPVTLKTPSNKQGQSLPVYYVGCSERNNPQSGLSWHLLTNEPVSTPEQALTIIRYYEYRWLVEEYHKVWKSDGTDIESLRLQCQNNMERLVTINGFIATRLLQLKFAKEHHPDTTVGQILSTTAWKLLWAKRMKTKLPDEVPSVLWAYEQLARLGGWKDTKRTGRASVKVLWQGWLKLQAILEGYELAKSLEL</sequence>
<dbReference type="SUPFAM" id="SSF53098">
    <property type="entry name" value="Ribonuclease H-like"/>
    <property type="match status" value="1"/>
</dbReference>
<keyword evidence="4" id="KW-1185">Reference proteome</keyword>
<evidence type="ECO:0000259" key="1">
    <source>
        <dbReference type="Pfam" id="PF01609"/>
    </source>
</evidence>
<dbReference type="Proteomes" id="UP000638014">
    <property type="component" value="Unassembled WGS sequence"/>
</dbReference>
<feature type="domain" description="Transposase Tn5-like N-terminal" evidence="2">
    <location>
        <begin position="7"/>
        <end position="64"/>
    </location>
</feature>
<dbReference type="PANTHER" id="PTHR37319:SF1">
    <property type="entry name" value="TRANSPOSASE TN5 DIMERISATION DOMAIN-CONTAINING PROTEIN"/>
    <property type="match status" value="1"/>
</dbReference>
<comment type="caution">
    <text evidence="3">The sequence shown here is derived from an EMBL/GenBank/DDBJ whole genome shotgun (WGS) entry which is preliminary data.</text>
</comment>